<dbReference type="Pfam" id="PF11917">
    <property type="entry name" value="DUF3435"/>
    <property type="match status" value="1"/>
</dbReference>
<dbReference type="AlphaFoldDB" id="C1GTW2"/>
<dbReference type="GeneID" id="9099515"/>
<dbReference type="Proteomes" id="UP000002059">
    <property type="component" value="Partially assembled WGS sequence"/>
</dbReference>
<evidence type="ECO:0000256" key="1">
    <source>
        <dbReference type="SAM" id="MobiDB-lite"/>
    </source>
</evidence>
<evidence type="ECO:0000313" key="2">
    <source>
        <dbReference type="EMBL" id="EEH39768.2"/>
    </source>
</evidence>
<name>C1GTW2_PARBA</name>
<protein>
    <submittedName>
        <fullName evidence="2">Uncharacterized protein</fullName>
    </submittedName>
</protein>
<evidence type="ECO:0000313" key="3">
    <source>
        <dbReference type="Proteomes" id="UP000002059"/>
    </source>
</evidence>
<feature type="region of interest" description="Disordered" evidence="1">
    <location>
        <begin position="127"/>
        <end position="146"/>
    </location>
</feature>
<dbReference type="InterPro" id="IPR021842">
    <property type="entry name" value="DUF3435"/>
</dbReference>
<dbReference type="RefSeq" id="XP_015701507.1">
    <property type="nucleotide sequence ID" value="XM_015844503.1"/>
</dbReference>
<sequence length="146" mass="17061">MASELSKDTIVKAEDVVAQMITEKELTLVEQSKKNMYIEDIAEFTQVILIITEMTYVCGWQCIQMVFFLQLAVITASCPSAILHLQYQDIVLTLIQVPDSGRPQLNEFKISEIIWLPENVRLQLRKQEEKQKRSKEKKQQREKEMQ</sequence>
<dbReference type="KEGG" id="pbl:PAAG_01957"/>
<keyword evidence="3" id="KW-1185">Reference proteome</keyword>
<dbReference type="STRING" id="502779.C1GTW2"/>
<dbReference type="VEuPathDB" id="FungiDB:PAAG_01957"/>
<dbReference type="OrthoDB" id="3544487at2759"/>
<proteinExistence type="predicted"/>
<organism evidence="2 3">
    <name type="scientific">Paracoccidioides lutzii (strain ATCC MYA-826 / Pb01)</name>
    <name type="common">Paracoccidioides brasiliensis</name>
    <dbReference type="NCBI Taxonomy" id="502779"/>
    <lineage>
        <taxon>Eukaryota</taxon>
        <taxon>Fungi</taxon>
        <taxon>Dikarya</taxon>
        <taxon>Ascomycota</taxon>
        <taxon>Pezizomycotina</taxon>
        <taxon>Eurotiomycetes</taxon>
        <taxon>Eurotiomycetidae</taxon>
        <taxon>Onygenales</taxon>
        <taxon>Ajellomycetaceae</taxon>
        <taxon>Paracoccidioides</taxon>
    </lineage>
</organism>
<dbReference type="HOGENOM" id="CLU_1778036_0_0_1"/>
<gene>
    <name evidence="2" type="ORF">PAAG_01957</name>
</gene>
<reference evidence="2 3" key="1">
    <citation type="journal article" date="2011" name="PLoS Genet.">
        <title>Comparative genomic analysis of human fungal pathogens causing paracoccidioidomycosis.</title>
        <authorList>
            <person name="Desjardins C.A."/>
            <person name="Champion M.D."/>
            <person name="Holder J.W."/>
            <person name="Muszewska A."/>
            <person name="Goldberg J."/>
            <person name="Bailao A.M."/>
            <person name="Brigido M.M."/>
            <person name="Ferreira M.E."/>
            <person name="Garcia A.M."/>
            <person name="Grynberg M."/>
            <person name="Gujja S."/>
            <person name="Heiman D.I."/>
            <person name="Henn M.R."/>
            <person name="Kodira C.D."/>
            <person name="Leon-Narvaez H."/>
            <person name="Longo L.V."/>
            <person name="Ma L.J."/>
            <person name="Malavazi I."/>
            <person name="Matsuo A.L."/>
            <person name="Morais F.V."/>
            <person name="Pereira M."/>
            <person name="Rodriguez-Brito S."/>
            <person name="Sakthikumar S."/>
            <person name="Salem-Izacc S.M."/>
            <person name="Sykes S.M."/>
            <person name="Teixeira M.M."/>
            <person name="Vallejo M.C."/>
            <person name="Walter M.E."/>
            <person name="Yandava C."/>
            <person name="Young S."/>
            <person name="Zeng Q."/>
            <person name="Zucker J."/>
            <person name="Felipe M.S."/>
            <person name="Goldman G.H."/>
            <person name="Haas B.J."/>
            <person name="McEwen J.G."/>
            <person name="Nino-Vega G."/>
            <person name="Puccia R."/>
            <person name="San-Blas G."/>
            <person name="Soares C.M."/>
            <person name="Birren B.W."/>
            <person name="Cuomo C.A."/>
        </authorList>
    </citation>
    <scope>NUCLEOTIDE SEQUENCE [LARGE SCALE GENOMIC DNA]</scope>
    <source>
        <strain evidence="3">ATCC MYA-826 / Pb01</strain>
    </source>
</reference>
<dbReference type="EMBL" id="KN293995">
    <property type="protein sequence ID" value="EEH39768.2"/>
    <property type="molecule type" value="Genomic_DNA"/>
</dbReference>
<accession>C1GTW2</accession>
<dbReference type="PANTHER" id="PTHR37535">
    <property type="entry name" value="FLUG DOMAIN PROTEIN"/>
    <property type="match status" value="1"/>
</dbReference>
<dbReference type="PANTHER" id="PTHR37535:SF2">
    <property type="entry name" value="FINGER DOMAIN PROTEIN, PUTATIVE (AFU_ORTHOLOGUE AFUA_6G09300)-RELATED"/>
    <property type="match status" value="1"/>
</dbReference>